<dbReference type="InterPro" id="IPR029154">
    <property type="entry name" value="HIBADH-like_NADP-bd"/>
</dbReference>
<dbReference type="Proteomes" id="UP001597351">
    <property type="component" value="Unassembled WGS sequence"/>
</dbReference>
<dbReference type="Gene3D" id="1.10.1040.10">
    <property type="entry name" value="N-(1-d-carboxylethyl)-l-norvaline Dehydrogenase, domain 2"/>
    <property type="match status" value="1"/>
</dbReference>
<evidence type="ECO:0000313" key="6">
    <source>
        <dbReference type="EMBL" id="MFD1946687.1"/>
    </source>
</evidence>
<comment type="caution">
    <text evidence="6">The sequence shown here is derived from an EMBL/GenBank/DDBJ whole genome shotgun (WGS) entry which is preliminary data.</text>
</comment>
<dbReference type="EC" id="1.1.-.-" evidence="6"/>
<name>A0ABW4TM98_9ACTN</name>
<evidence type="ECO:0000256" key="1">
    <source>
        <dbReference type="ARBA" id="ARBA00009080"/>
    </source>
</evidence>
<dbReference type="InterPro" id="IPR036291">
    <property type="entry name" value="NAD(P)-bd_dom_sf"/>
</dbReference>
<dbReference type="InterPro" id="IPR015815">
    <property type="entry name" value="HIBADH-related"/>
</dbReference>
<keyword evidence="3" id="KW-0520">NAD</keyword>
<dbReference type="InterPro" id="IPR008927">
    <property type="entry name" value="6-PGluconate_DH-like_C_sf"/>
</dbReference>
<evidence type="ECO:0000259" key="4">
    <source>
        <dbReference type="Pfam" id="PF03446"/>
    </source>
</evidence>
<dbReference type="SUPFAM" id="SSF48179">
    <property type="entry name" value="6-phosphogluconate dehydrogenase C-terminal domain-like"/>
    <property type="match status" value="1"/>
</dbReference>
<evidence type="ECO:0000256" key="2">
    <source>
        <dbReference type="ARBA" id="ARBA00023002"/>
    </source>
</evidence>
<sequence>MTSETTQEQGMGTSITRVGFVGLGAMGAGIARRIMDAGHELVVWNRTRSKADDLLAAGATWADSPREVAEQCELVFTMLTNTAAIEGAARGDDGLLAGLGEGKIWSDLSTIAPDASVALSEEVAATGARYLDTPVSGSPATLAAGQMSVMVGGERAAYLRVEEVLHAIGPKVTYIGPNGHAILTKVAINLSLVVSVTAFAEAVTLVEKAGVDRAAVVDAALKSVIASPVIGYRAPLLVDDDNVFADVELQQKDLVLAQDLGRRLGAMVPTCSAASEMLSAARSSDLSDRDFLVSVADVYRKAAGIR</sequence>
<evidence type="ECO:0000259" key="5">
    <source>
        <dbReference type="Pfam" id="PF14833"/>
    </source>
</evidence>
<dbReference type="Pfam" id="PF03446">
    <property type="entry name" value="NAD_binding_2"/>
    <property type="match status" value="1"/>
</dbReference>
<dbReference type="PANTHER" id="PTHR43580">
    <property type="entry name" value="OXIDOREDUCTASE GLYR1-RELATED"/>
    <property type="match status" value="1"/>
</dbReference>
<dbReference type="PIRSF" id="PIRSF000103">
    <property type="entry name" value="HIBADH"/>
    <property type="match status" value="1"/>
</dbReference>
<keyword evidence="7" id="KW-1185">Reference proteome</keyword>
<keyword evidence="2 6" id="KW-0560">Oxidoreductase</keyword>
<dbReference type="SUPFAM" id="SSF51735">
    <property type="entry name" value="NAD(P)-binding Rossmann-fold domains"/>
    <property type="match status" value="1"/>
</dbReference>
<dbReference type="RefSeq" id="WP_343917072.1">
    <property type="nucleotide sequence ID" value="NZ_BAAAJT010000002.1"/>
</dbReference>
<evidence type="ECO:0000313" key="7">
    <source>
        <dbReference type="Proteomes" id="UP001597351"/>
    </source>
</evidence>
<dbReference type="InterPro" id="IPR051265">
    <property type="entry name" value="HIBADH-related_NP60_sf"/>
</dbReference>
<comment type="similarity">
    <text evidence="1">Belongs to the HIBADH-related family.</text>
</comment>
<dbReference type="Pfam" id="PF14833">
    <property type="entry name" value="NAD_binding_11"/>
    <property type="match status" value="1"/>
</dbReference>
<dbReference type="Gene3D" id="3.40.50.720">
    <property type="entry name" value="NAD(P)-binding Rossmann-like Domain"/>
    <property type="match status" value="1"/>
</dbReference>
<dbReference type="InterPro" id="IPR006115">
    <property type="entry name" value="6PGDH_NADP-bd"/>
</dbReference>
<proteinExistence type="inferred from homology"/>
<feature type="domain" description="6-phosphogluconate dehydrogenase NADP-binding" evidence="4">
    <location>
        <begin position="17"/>
        <end position="176"/>
    </location>
</feature>
<dbReference type="InterPro" id="IPR013328">
    <property type="entry name" value="6PGD_dom2"/>
</dbReference>
<protein>
    <submittedName>
        <fullName evidence="6">NAD(P)-dependent oxidoreductase</fullName>
        <ecNumber evidence="6">1.1.-.-</ecNumber>
    </submittedName>
</protein>
<evidence type="ECO:0000256" key="3">
    <source>
        <dbReference type="ARBA" id="ARBA00023027"/>
    </source>
</evidence>
<dbReference type="GO" id="GO:0016491">
    <property type="term" value="F:oxidoreductase activity"/>
    <property type="evidence" value="ECO:0007669"/>
    <property type="project" value="UniProtKB-KW"/>
</dbReference>
<accession>A0ABW4TM98</accession>
<feature type="domain" description="3-hydroxyisobutyrate dehydrogenase-like NAD-binding" evidence="5">
    <location>
        <begin position="180"/>
        <end position="291"/>
    </location>
</feature>
<dbReference type="EMBL" id="JBHUGD010000003">
    <property type="protein sequence ID" value="MFD1946687.1"/>
    <property type="molecule type" value="Genomic_DNA"/>
</dbReference>
<dbReference type="PANTHER" id="PTHR43580:SF2">
    <property type="entry name" value="CYTOKINE-LIKE NUCLEAR FACTOR N-PAC"/>
    <property type="match status" value="1"/>
</dbReference>
<reference evidence="7" key="1">
    <citation type="journal article" date="2019" name="Int. J. Syst. Evol. Microbiol.">
        <title>The Global Catalogue of Microorganisms (GCM) 10K type strain sequencing project: providing services to taxonomists for standard genome sequencing and annotation.</title>
        <authorList>
            <consortium name="The Broad Institute Genomics Platform"/>
            <consortium name="The Broad Institute Genome Sequencing Center for Infectious Disease"/>
            <person name="Wu L."/>
            <person name="Ma J."/>
        </authorList>
    </citation>
    <scope>NUCLEOTIDE SEQUENCE [LARGE SCALE GENOMIC DNA]</scope>
    <source>
        <strain evidence="7">CGMCC 1.12477</strain>
    </source>
</reference>
<gene>
    <name evidence="6" type="ORF">ACFSDE_07785</name>
</gene>
<organism evidence="6 7">
    <name type="scientific">Nocardioides aestuarii</name>
    <dbReference type="NCBI Taxonomy" id="252231"/>
    <lineage>
        <taxon>Bacteria</taxon>
        <taxon>Bacillati</taxon>
        <taxon>Actinomycetota</taxon>
        <taxon>Actinomycetes</taxon>
        <taxon>Propionibacteriales</taxon>
        <taxon>Nocardioidaceae</taxon>
        <taxon>Nocardioides</taxon>
    </lineage>
</organism>